<dbReference type="Pfam" id="PF00575">
    <property type="entry name" value="S1"/>
    <property type="match status" value="2"/>
</dbReference>
<evidence type="ECO:0000313" key="6">
    <source>
        <dbReference type="Proteomes" id="UP000176527"/>
    </source>
</evidence>
<feature type="domain" description="S1 motif" evidence="4">
    <location>
        <begin position="21"/>
        <end position="86"/>
    </location>
</feature>
<comment type="caution">
    <text evidence="5">The sequence shown here is derived from an EMBL/GenBank/DDBJ whole genome shotgun (WGS) entry which is preliminary data.</text>
</comment>
<proteinExistence type="inferred from homology"/>
<dbReference type="GO" id="GO:0006412">
    <property type="term" value="P:translation"/>
    <property type="evidence" value="ECO:0007669"/>
    <property type="project" value="TreeGrafter"/>
</dbReference>
<dbReference type="GO" id="GO:0003729">
    <property type="term" value="F:mRNA binding"/>
    <property type="evidence" value="ECO:0007669"/>
    <property type="project" value="TreeGrafter"/>
</dbReference>
<gene>
    <name evidence="5" type="ORF">A3F00_02230</name>
</gene>
<dbReference type="InterPro" id="IPR012340">
    <property type="entry name" value="NA-bd_OB-fold"/>
</dbReference>
<dbReference type="SMART" id="SM00316">
    <property type="entry name" value="S1"/>
    <property type="match status" value="2"/>
</dbReference>
<dbReference type="SUPFAM" id="SSF50249">
    <property type="entry name" value="Nucleic acid-binding proteins"/>
    <property type="match status" value="2"/>
</dbReference>
<evidence type="ECO:0000256" key="1">
    <source>
        <dbReference type="ARBA" id="ARBA00006767"/>
    </source>
</evidence>
<evidence type="ECO:0000313" key="5">
    <source>
        <dbReference type="EMBL" id="OGE38631.1"/>
    </source>
</evidence>
<dbReference type="GO" id="GO:0022627">
    <property type="term" value="C:cytosolic small ribosomal subunit"/>
    <property type="evidence" value="ECO:0007669"/>
    <property type="project" value="TreeGrafter"/>
</dbReference>
<dbReference type="Proteomes" id="UP000176527">
    <property type="component" value="Unassembled WGS sequence"/>
</dbReference>
<sequence length="186" mass="20547">MDLMEELLASLSSTPISLERGQEIEGKIISINSNEITVDLGLKSEGVISGREFQNDVKNKLKTGDTIKAIVSEVENENGQVVLSMQRSGQKKAQAQTQDLEKWNDLIKKLDGQDIIKGKVTKITQFGIFVELQGGIEGLIHISKLKSDDKFEVGQQLSVSVDSIDQEKKRISLSEVKTSTKGLIYK</sequence>
<protein>
    <recommendedName>
        <fullName evidence="4">S1 motif domain-containing protein</fullName>
    </recommendedName>
</protein>
<dbReference type="AlphaFoldDB" id="A0A1F5KDG4"/>
<dbReference type="InterPro" id="IPR050437">
    <property type="entry name" value="Ribos_protein_bS1-like"/>
</dbReference>
<dbReference type="GO" id="GO:0003735">
    <property type="term" value="F:structural constituent of ribosome"/>
    <property type="evidence" value="ECO:0007669"/>
    <property type="project" value="TreeGrafter"/>
</dbReference>
<dbReference type="PROSITE" id="PS50126">
    <property type="entry name" value="S1"/>
    <property type="match status" value="2"/>
</dbReference>
<dbReference type="EMBL" id="MFDE01000017">
    <property type="protein sequence ID" value="OGE38631.1"/>
    <property type="molecule type" value="Genomic_DNA"/>
</dbReference>
<accession>A0A1F5KDG4</accession>
<keyword evidence="3" id="KW-0687">Ribonucleoprotein</keyword>
<reference evidence="5 6" key="1">
    <citation type="journal article" date="2016" name="Nat. Commun.">
        <title>Thousands of microbial genomes shed light on interconnected biogeochemical processes in an aquifer system.</title>
        <authorList>
            <person name="Anantharaman K."/>
            <person name="Brown C.T."/>
            <person name="Hug L.A."/>
            <person name="Sharon I."/>
            <person name="Castelle C.J."/>
            <person name="Probst A.J."/>
            <person name="Thomas B.C."/>
            <person name="Singh A."/>
            <person name="Wilkins M.J."/>
            <person name="Karaoz U."/>
            <person name="Brodie E.L."/>
            <person name="Williams K.H."/>
            <person name="Hubbard S.S."/>
            <person name="Banfield J.F."/>
        </authorList>
    </citation>
    <scope>NUCLEOTIDE SEQUENCE [LARGE SCALE GENOMIC DNA]</scope>
</reference>
<evidence type="ECO:0000256" key="3">
    <source>
        <dbReference type="ARBA" id="ARBA00023274"/>
    </source>
</evidence>
<dbReference type="InterPro" id="IPR003029">
    <property type="entry name" value="S1_domain"/>
</dbReference>
<evidence type="ECO:0000256" key="2">
    <source>
        <dbReference type="ARBA" id="ARBA00022980"/>
    </source>
</evidence>
<dbReference type="PANTHER" id="PTHR10724:SF7">
    <property type="entry name" value="SMALL RIBOSOMAL SUBUNIT PROTEIN BS1C"/>
    <property type="match status" value="1"/>
</dbReference>
<dbReference type="Gene3D" id="2.40.50.140">
    <property type="entry name" value="Nucleic acid-binding proteins"/>
    <property type="match status" value="2"/>
</dbReference>
<keyword evidence="2" id="KW-0689">Ribosomal protein</keyword>
<organism evidence="5 6">
    <name type="scientific">Candidatus Daviesbacteria bacterium RIFCSPHIGHO2_12_FULL_37_11</name>
    <dbReference type="NCBI Taxonomy" id="1797777"/>
    <lineage>
        <taxon>Bacteria</taxon>
        <taxon>Candidatus Daviesiibacteriota</taxon>
    </lineage>
</organism>
<feature type="domain" description="S1 motif" evidence="4">
    <location>
        <begin position="113"/>
        <end position="176"/>
    </location>
</feature>
<comment type="similarity">
    <text evidence="1">Belongs to the bacterial ribosomal protein bS1 family.</text>
</comment>
<name>A0A1F5KDG4_9BACT</name>
<evidence type="ECO:0000259" key="4">
    <source>
        <dbReference type="PROSITE" id="PS50126"/>
    </source>
</evidence>
<dbReference type="PANTHER" id="PTHR10724">
    <property type="entry name" value="30S RIBOSOMAL PROTEIN S1"/>
    <property type="match status" value="1"/>
</dbReference>
<dbReference type="CDD" id="cd05687">
    <property type="entry name" value="S1_RPS1_repeat_ec1_hs1"/>
    <property type="match status" value="1"/>
</dbReference>